<organism evidence="5 6">
    <name type="scientific">Alkalicoccobacillus murimartini</name>
    <dbReference type="NCBI Taxonomy" id="171685"/>
    <lineage>
        <taxon>Bacteria</taxon>
        <taxon>Bacillati</taxon>
        <taxon>Bacillota</taxon>
        <taxon>Bacilli</taxon>
        <taxon>Bacillales</taxon>
        <taxon>Bacillaceae</taxon>
        <taxon>Alkalicoccobacillus</taxon>
    </lineage>
</organism>
<sequence length="174" mass="19846">MKNWIPIPGTKKEALLKVAIEEFKHKAFPDVNINELAKKADMTTGAVYHHFGSKINLYTTIREEMEQRLIDRMEGAASLFETSIEKMSAAMTTNLPFVYEQNFCLLLGSNHPEGKEGKVDQYIGSLQNGTDLPLDVILLPAWRSVLLRLHQEEITMEQAQNLIQWLFRKGEKGN</sequence>
<dbReference type="Proteomes" id="UP001225034">
    <property type="component" value="Unassembled WGS sequence"/>
</dbReference>
<evidence type="ECO:0000256" key="2">
    <source>
        <dbReference type="ARBA" id="ARBA00023125"/>
    </source>
</evidence>
<dbReference type="PANTHER" id="PTHR43479:SF11">
    <property type="entry name" value="ACREF_ENVCD OPERON REPRESSOR-RELATED"/>
    <property type="match status" value="1"/>
</dbReference>
<dbReference type="InterPro" id="IPR009057">
    <property type="entry name" value="Homeodomain-like_sf"/>
</dbReference>
<dbReference type="SUPFAM" id="SSF46689">
    <property type="entry name" value="Homeodomain-like"/>
    <property type="match status" value="1"/>
</dbReference>
<accession>A0ABT9YHV3</accession>
<proteinExistence type="predicted"/>
<evidence type="ECO:0000313" key="5">
    <source>
        <dbReference type="EMBL" id="MDQ0207441.1"/>
    </source>
</evidence>
<evidence type="ECO:0000256" key="1">
    <source>
        <dbReference type="ARBA" id="ARBA00022491"/>
    </source>
</evidence>
<dbReference type="InterPro" id="IPR050624">
    <property type="entry name" value="HTH-type_Tx_Regulator"/>
</dbReference>
<dbReference type="EMBL" id="JAUSUA010000003">
    <property type="protein sequence ID" value="MDQ0207441.1"/>
    <property type="molecule type" value="Genomic_DNA"/>
</dbReference>
<keyword evidence="6" id="KW-1185">Reference proteome</keyword>
<evidence type="ECO:0000313" key="6">
    <source>
        <dbReference type="Proteomes" id="UP001225034"/>
    </source>
</evidence>
<keyword evidence="1" id="KW-0678">Repressor</keyword>
<name>A0ABT9YHV3_9BACI</name>
<protein>
    <submittedName>
        <fullName evidence="5">AcrR family transcriptional regulator</fullName>
    </submittedName>
</protein>
<feature type="domain" description="HTH tetR-type" evidence="4">
    <location>
        <begin position="9"/>
        <end position="69"/>
    </location>
</feature>
<dbReference type="RefSeq" id="WP_306982758.1">
    <property type="nucleotide sequence ID" value="NZ_JAUSUA010000003.1"/>
</dbReference>
<comment type="caution">
    <text evidence="5">The sequence shown here is derived from an EMBL/GenBank/DDBJ whole genome shotgun (WGS) entry which is preliminary data.</text>
</comment>
<gene>
    <name evidence="5" type="ORF">J2S05_002242</name>
</gene>
<evidence type="ECO:0000259" key="4">
    <source>
        <dbReference type="PROSITE" id="PS50977"/>
    </source>
</evidence>
<feature type="DNA-binding region" description="H-T-H motif" evidence="3">
    <location>
        <begin position="32"/>
        <end position="51"/>
    </location>
</feature>
<reference evidence="5 6" key="1">
    <citation type="submission" date="2023-07" db="EMBL/GenBank/DDBJ databases">
        <title>Genomic Encyclopedia of Type Strains, Phase IV (KMG-IV): sequencing the most valuable type-strain genomes for metagenomic binning, comparative biology and taxonomic classification.</title>
        <authorList>
            <person name="Goeker M."/>
        </authorList>
    </citation>
    <scope>NUCLEOTIDE SEQUENCE [LARGE SCALE GENOMIC DNA]</scope>
    <source>
        <strain evidence="5 6">DSM 19154</strain>
    </source>
</reference>
<dbReference type="PRINTS" id="PR00455">
    <property type="entry name" value="HTHTETR"/>
</dbReference>
<dbReference type="Pfam" id="PF00440">
    <property type="entry name" value="TetR_N"/>
    <property type="match status" value="1"/>
</dbReference>
<dbReference type="Gene3D" id="1.10.357.10">
    <property type="entry name" value="Tetracycline Repressor, domain 2"/>
    <property type="match status" value="1"/>
</dbReference>
<evidence type="ECO:0000256" key="3">
    <source>
        <dbReference type="PROSITE-ProRule" id="PRU00335"/>
    </source>
</evidence>
<keyword evidence="2 3" id="KW-0238">DNA-binding</keyword>
<dbReference type="PROSITE" id="PS50977">
    <property type="entry name" value="HTH_TETR_2"/>
    <property type="match status" value="1"/>
</dbReference>
<dbReference type="PANTHER" id="PTHR43479">
    <property type="entry name" value="ACREF/ENVCD OPERON REPRESSOR-RELATED"/>
    <property type="match status" value="1"/>
</dbReference>
<dbReference type="InterPro" id="IPR001647">
    <property type="entry name" value="HTH_TetR"/>
</dbReference>